<accession>A0A1N6IBW4</accession>
<dbReference type="RefSeq" id="WP_074261995.1">
    <property type="nucleotide sequence ID" value="NZ_FSRJ01000006.1"/>
</dbReference>
<keyword evidence="2" id="KW-1185">Reference proteome</keyword>
<evidence type="ECO:0008006" key="3">
    <source>
        <dbReference type="Google" id="ProtNLM"/>
    </source>
</evidence>
<dbReference type="Proteomes" id="UP000184699">
    <property type="component" value="Unassembled WGS sequence"/>
</dbReference>
<gene>
    <name evidence="1" type="ORF">SAMN05443544_3885</name>
</gene>
<dbReference type="AlphaFoldDB" id="A0A1N6IBW4"/>
<dbReference type="STRING" id="232089.SAMN05443544_3885"/>
<reference evidence="2" key="1">
    <citation type="submission" date="2016-11" db="EMBL/GenBank/DDBJ databases">
        <authorList>
            <person name="Varghese N."/>
            <person name="Submissions S."/>
        </authorList>
    </citation>
    <scope>NUCLEOTIDE SEQUENCE [LARGE SCALE GENOMIC DNA]</scope>
    <source>
        <strain evidence="2">DSM 8595</strain>
    </source>
</reference>
<sequence>MAVFDESANDSTSYPPCVLHDARGESGQVFLAFSETAYTTLGALGYPTDGHAMRSFVIAAREHAGLDGEPDNIVYEAEFDQCFLIIDDLAAADTTASVISRAFDDPSTLERIASAATEHSR</sequence>
<evidence type="ECO:0000313" key="1">
    <source>
        <dbReference type="EMBL" id="SIO29538.1"/>
    </source>
</evidence>
<organism evidence="1 2">
    <name type="scientific">Agromyces cerinus subsp. cerinus</name>
    <dbReference type="NCBI Taxonomy" id="232089"/>
    <lineage>
        <taxon>Bacteria</taxon>
        <taxon>Bacillati</taxon>
        <taxon>Actinomycetota</taxon>
        <taxon>Actinomycetes</taxon>
        <taxon>Micrococcales</taxon>
        <taxon>Microbacteriaceae</taxon>
        <taxon>Agromyces</taxon>
    </lineage>
</organism>
<protein>
    <recommendedName>
        <fullName evidence="3">Immunity protein 51</fullName>
    </recommendedName>
</protein>
<proteinExistence type="predicted"/>
<dbReference type="OrthoDB" id="9840071at2"/>
<dbReference type="EMBL" id="FSRJ01000006">
    <property type="protein sequence ID" value="SIO29538.1"/>
    <property type="molecule type" value="Genomic_DNA"/>
</dbReference>
<evidence type="ECO:0000313" key="2">
    <source>
        <dbReference type="Proteomes" id="UP000184699"/>
    </source>
</evidence>
<name>A0A1N6IBW4_9MICO</name>